<protein>
    <submittedName>
        <fullName evidence="3">Uncharacterized protein</fullName>
    </submittedName>
</protein>
<name>A0A0F7HKE3_9STAP</name>
<evidence type="ECO:0000313" key="4">
    <source>
        <dbReference type="Proteomes" id="UP000034029"/>
    </source>
</evidence>
<reference evidence="3 5" key="3">
    <citation type="submission" date="2016-10" db="EMBL/GenBank/DDBJ databases">
        <authorList>
            <person name="Varghese N."/>
            <person name="Submissions S."/>
        </authorList>
    </citation>
    <scope>NUCLEOTIDE SEQUENCE [LARGE SCALE GENOMIC DNA]</scope>
    <source>
        <strain evidence="3 5">CGMCC 1.6501</strain>
    </source>
</reference>
<dbReference type="AlphaFoldDB" id="A0A0F7HKE3"/>
<evidence type="ECO:0000313" key="3">
    <source>
        <dbReference type="EMBL" id="SFK58498.1"/>
    </source>
</evidence>
<feature type="compositionally biased region" description="Polar residues" evidence="1">
    <location>
        <begin position="117"/>
        <end position="126"/>
    </location>
</feature>
<dbReference type="Proteomes" id="UP000183090">
    <property type="component" value="Unassembled WGS sequence"/>
</dbReference>
<evidence type="ECO:0000256" key="1">
    <source>
        <dbReference type="SAM" id="MobiDB-lite"/>
    </source>
</evidence>
<feature type="compositionally biased region" description="Polar residues" evidence="1">
    <location>
        <begin position="40"/>
        <end position="53"/>
    </location>
</feature>
<keyword evidence="4" id="KW-1185">Reference proteome</keyword>
<gene>
    <name evidence="2" type="ORF">AAT16_06775</name>
    <name evidence="3" type="ORF">SAMN05216235_0599</name>
</gene>
<evidence type="ECO:0000313" key="5">
    <source>
        <dbReference type="Proteomes" id="UP000183090"/>
    </source>
</evidence>
<organism evidence="3 5">
    <name type="scientific">Salinicoccus halodurans</name>
    <dbReference type="NCBI Taxonomy" id="407035"/>
    <lineage>
        <taxon>Bacteria</taxon>
        <taxon>Bacillati</taxon>
        <taxon>Bacillota</taxon>
        <taxon>Bacilli</taxon>
        <taxon>Bacillales</taxon>
        <taxon>Staphylococcaceae</taxon>
        <taxon>Salinicoccus</taxon>
    </lineage>
</organism>
<dbReference type="Proteomes" id="UP000034029">
    <property type="component" value="Chromosome"/>
</dbReference>
<feature type="compositionally biased region" description="Basic and acidic residues" evidence="1">
    <location>
        <begin position="90"/>
        <end position="103"/>
    </location>
</feature>
<feature type="region of interest" description="Disordered" evidence="1">
    <location>
        <begin position="21"/>
        <end position="224"/>
    </location>
</feature>
<dbReference type="OrthoDB" id="2991704at2"/>
<dbReference type="EMBL" id="FOTB01000001">
    <property type="protein sequence ID" value="SFK58498.1"/>
    <property type="molecule type" value="Genomic_DNA"/>
</dbReference>
<accession>A0A0F7HKE3</accession>
<feature type="compositionally biased region" description="Basic and acidic residues" evidence="1">
    <location>
        <begin position="129"/>
        <end position="192"/>
    </location>
</feature>
<dbReference type="EMBL" id="CP011366">
    <property type="protein sequence ID" value="AKG73959.1"/>
    <property type="molecule type" value="Genomic_DNA"/>
</dbReference>
<evidence type="ECO:0000313" key="2">
    <source>
        <dbReference type="EMBL" id="AKG73959.1"/>
    </source>
</evidence>
<proteinExistence type="predicted"/>
<dbReference type="KEGG" id="shv:AAT16_06775"/>
<sequence>MELLPLLIFLGGIVYSLIASQKDKGKKEKRDIDPGKLGNPSKTNRRQPGSNKQDSSKGFFEQMKNEIERSFGAPDDSSDEQRRQQTPASRKTENSGQRPERSSQQRPQYQRAERTSSSRPATNRSFGRSFEEKAGESKIGRKVMDYYEDKVPIDRSKHRERAQKAKDSVFTEGFNRSEAEKRVGRIGRESAELARYSQDDDDLSQSSGKSPEVQKEKHAPALDKGDFSFDRKAVLNGIIFSEILGKPRSKR</sequence>
<dbReference type="RefSeq" id="WP_046790146.1">
    <property type="nucleotide sequence ID" value="NZ_CP011366.1"/>
</dbReference>
<feature type="compositionally biased region" description="Basic and acidic residues" evidence="1">
    <location>
        <begin position="212"/>
        <end position="224"/>
    </location>
</feature>
<reference evidence="4" key="2">
    <citation type="submission" date="2015-04" db="EMBL/GenBank/DDBJ databases">
        <title>Complete genome sequence of Salinicoccus halodurans strain H3B36, isolated from the Qaidam basin of China.</title>
        <authorList>
            <person name="Ma Y."/>
            <person name="Jiang K."/>
            <person name="Xue Y."/>
        </authorList>
    </citation>
    <scope>NUCLEOTIDE SEQUENCE [LARGE SCALE GENOMIC DNA]</scope>
    <source>
        <strain evidence="4">H3B36</strain>
    </source>
</reference>
<reference evidence="2 4" key="1">
    <citation type="journal article" date="2015" name="Int. J. Syst. Evol. Microbiol.">
        <title>Complete genome sequence of Salinicoccus halodurans H3B36, isolated from the Qaidam Basin in China.</title>
        <authorList>
            <person name="Jiang K."/>
            <person name="Xue Y."/>
            <person name="Ma Y."/>
        </authorList>
    </citation>
    <scope>NUCLEOTIDE SEQUENCE [LARGE SCALE GENOMIC DNA]</scope>
    <source>
        <strain evidence="2 4">H3B36</strain>
    </source>
</reference>
<feature type="compositionally biased region" description="Basic and acidic residues" evidence="1">
    <location>
        <begin position="21"/>
        <end position="34"/>
    </location>
</feature>